<dbReference type="Pfam" id="PF02472">
    <property type="entry name" value="ExbD"/>
    <property type="match status" value="1"/>
</dbReference>
<dbReference type="Gene3D" id="3.30.420.270">
    <property type="match status" value="1"/>
</dbReference>
<dbReference type="PANTHER" id="PTHR30558:SF3">
    <property type="entry name" value="BIOPOLYMER TRANSPORT PROTEIN EXBD-RELATED"/>
    <property type="match status" value="1"/>
</dbReference>
<evidence type="ECO:0000256" key="4">
    <source>
        <dbReference type="ARBA" id="ARBA00022692"/>
    </source>
</evidence>
<comment type="subcellular location">
    <subcellularLocation>
        <location evidence="1">Cell membrane</location>
        <topology evidence="1">Single-pass membrane protein</topology>
    </subcellularLocation>
    <subcellularLocation>
        <location evidence="7">Cell membrane</location>
        <topology evidence="7">Single-pass type II membrane protein</topology>
    </subcellularLocation>
</comment>
<gene>
    <name evidence="9" type="ORF">HAHE_01900</name>
</gene>
<evidence type="ECO:0008006" key="11">
    <source>
        <dbReference type="Google" id="ProtNLM"/>
    </source>
</evidence>
<dbReference type="RefSeq" id="WP_338687740.1">
    <property type="nucleotide sequence ID" value="NZ_AP024702.1"/>
</dbReference>
<evidence type="ECO:0000256" key="6">
    <source>
        <dbReference type="ARBA" id="ARBA00023136"/>
    </source>
</evidence>
<keyword evidence="4 7" id="KW-0812">Transmembrane</keyword>
<keyword evidence="7" id="KW-0813">Transport</keyword>
<dbReference type="EMBL" id="AP024702">
    <property type="protein sequence ID" value="BCX46282.1"/>
    <property type="molecule type" value="Genomic_DNA"/>
</dbReference>
<accession>A0ABN6GZM9</accession>
<organism evidence="9 10">
    <name type="scientific">Haloferula helveola</name>
    <dbReference type="NCBI Taxonomy" id="490095"/>
    <lineage>
        <taxon>Bacteria</taxon>
        <taxon>Pseudomonadati</taxon>
        <taxon>Verrucomicrobiota</taxon>
        <taxon>Verrucomicrobiia</taxon>
        <taxon>Verrucomicrobiales</taxon>
        <taxon>Verrucomicrobiaceae</taxon>
        <taxon>Haloferula</taxon>
    </lineage>
</organism>
<keyword evidence="5 8" id="KW-1133">Transmembrane helix</keyword>
<evidence type="ECO:0000313" key="10">
    <source>
        <dbReference type="Proteomes" id="UP001374893"/>
    </source>
</evidence>
<evidence type="ECO:0000313" key="9">
    <source>
        <dbReference type="EMBL" id="BCX46282.1"/>
    </source>
</evidence>
<evidence type="ECO:0000256" key="2">
    <source>
        <dbReference type="ARBA" id="ARBA00005811"/>
    </source>
</evidence>
<evidence type="ECO:0000256" key="3">
    <source>
        <dbReference type="ARBA" id="ARBA00022475"/>
    </source>
</evidence>
<proteinExistence type="inferred from homology"/>
<comment type="similarity">
    <text evidence="2 7">Belongs to the ExbD/TolR family.</text>
</comment>
<sequence length="137" mass="15173">MSRKRYSREKKHRTAEVPTGSFSDIAFLLIVFFLVAATLVKVKTITADLPSGEKAPETQSDKTPIVNLRGIEIFFNDKQVNIEQLGDRLAALELGSKDPEQRVIMLESAKGTPYENYFKALATISANDGVVAIVEED</sequence>
<protein>
    <recommendedName>
        <fullName evidence="11">Biopolymer transporter ExbD</fullName>
    </recommendedName>
</protein>
<keyword evidence="3" id="KW-1003">Cell membrane</keyword>
<evidence type="ECO:0000256" key="5">
    <source>
        <dbReference type="ARBA" id="ARBA00022989"/>
    </source>
</evidence>
<feature type="transmembrane region" description="Helical" evidence="8">
    <location>
        <begin position="21"/>
        <end position="40"/>
    </location>
</feature>
<evidence type="ECO:0000256" key="8">
    <source>
        <dbReference type="SAM" id="Phobius"/>
    </source>
</evidence>
<reference evidence="9 10" key="1">
    <citation type="submission" date="2021-06" db="EMBL/GenBank/DDBJ databases">
        <title>Complete genome of Haloferula helveola possessing various polysaccharide degrading enzymes.</title>
        <authorList>
            <person name="Takami H."/>
            <person name="Huang C."/>
            <person name="Hamasaki K."/>
        </authorList>
    </citation>
    <scope>NUCLEOTIDE SEQUENCE [LARGE SCALE GENOMIC DNA]</scope>
    <source>
        <strain evidence="9 10">CN-1</strain>
    </source>
</reference>
<keyword evidence="7" id="KW-0653">Protein transport</keyword>
<name>A0ABN6GZM9_9BACT</name>
<evidence type="ECO:0000256" key="1">
    <source>
        <dbReference type="ARBA" id="ARBA00004162"/>
    </source>
</evidence>
<keyword evidence="6 8" id="KW-0472">Membrane</keyword>
<dbReference type="Proteomes" id="UP001374893">
    <property type="component" value="Chromosome"/>
</dbReference>
<evidence type="ECO:0000256" key="7">
    <source>
        <dbReference type="RuleBase" id="RU003879"/>
    </source>
</evidence>
<dbReference type="PANTHER" id="PTHR30558">
    <property type="entry name" value="EXBD MEMBRANE COMPONENT OF PMF-DRIVEN MACROMOLECULE IMPORT SYSTEM"/>
    <property type="match status" value="1"/>
</dbReference>
<keyword evidence="10" id="KW-1185">Reference proteome</keyword>
<dbReference type="InterPro" id="IPR003400">
    <property type="entry name" value="ExbD"/>
</dbReference>